<dbReference type="EMBL" id="BT083492">
    <property type="protein sequence ID" value="ACR33845.1"/>
    <property type="molecule type" value="mRNA"/>
</dbReference>
<reference evidence="1" key="1">
    <citation type="journal article" date="2009" name="PLoS Genet.">
        <title>Sequencing, mapping, and analysis of 27,455 maize full-length cDNAs.</title>
        <authorList>
            <person name="Soderlund C."/>
            <person name="Descour A."/>
            <person name="Kudrna D."/>
            <person name="Bomhoff M."/>
            <person name="Boyd L."/>
            <person name="Currie J."/>
            <person name="Angelova A."/>
            <person name="Collura K."/>
            <person name="Wissotski M."/>
            <person name="Ashley E."/>
            <person name="Morrow D."/>
            <person name="Fernandes J."/>
            <person name="Walbot V."/>
            <person name="Yu Y."/>
        </authorList>
    </citation>
    <scope>NUCLEOTIDE SEQUENCE</scope>
    <source>
        <strain evidence="1">B73</strain>
    </source>
</reference>
<organism evidence="1">
    <name type="scientific">Zea mays</name>
    <name type="common">Maize</name>
    <dbReference type="NCBI Taxonomy" id="4577"/>
    <lineage>
        <taxon>Eukaryota</taxon>
        <taxon>Viridiplantae</taxon>
        <taxon>Streptophyta</taxon>
        <taxon>Embryophyta</taxon>
        <taxon>Tracheophyta</taxon>
        <taxon>Spermatophyta</taxon>
        <taxon>Magnoliopsida</taxon>
        <taxon>Liliopsida</taxon>
        <taxon>Poales</taxon>
        <taxon>Poaceae</taxon>
        <taxon>PACMAD clade</taxon>
        <taxon>Panicoideae</taxon>
        <taxon>Andropogonodae</taxon>
        <taxon>Andropogoneae</taxon>
        <taxon>Tripsacinae</taxon>
        <taxon>Zea</taxon>
    </lineage>
</organism>
<evidence type="ECO:0000313" key="1">
    <source>
        <dbReference type="EMBL" id="ACR33845.1"/>
    </source>
</evidence>
<protein>
    <submittedName>
        <fullName evidence="1">Uncharacterized protein</fullName>
    </submittedName>
</protein>
<dbReference type="AlphaFoldDB" id="C4IY45"/>
<accession>C4IY45</accession>
<sequence>MTPRCSGEMGAKDLQRGHLLLWPSLIRYHVPHSMDDECLKSPTCRHCHYMLCCALTATVPTPSVLAISPQRPCVPLHRVRCTSPAPQFIQSRLESAMHRRAATAMPGELEQG</sequence>
<name>C4IY45_MAIZE</name>
<reference evidence="1" key="2">
    <citation type="submission" date="2012-06" db="EMBL/GenBank/DDBJ databases">
        <authorList>
            <person name="Yu Y."/>
            <person name="Currie J."/>
            <person name="Lomeli R."/>
            <person name="Angelova A."/>
            <person name="Collura K."/>
            <person name="Wissotski M."/>
            <person name="Campos D."/>
            <person name="Kudrna D."/>
            <person name="Golser W."/>
            <person name="Ashely E."/>
            <person name="Descour A."/>
            <person name="Fernandes J."/>
            <person name="Soderlund C."/>
            <person name="Walbot V."/>
        </authorList>
    </citation>
    <scope>NUCLEOTIDE SEQUENCE</scope>
    <source>
        <strain evidence="1">B73</strain>
    </source>
</reference>
<dbReference type="HOGENOM" id="CLU_2149506_0_0_1"/>
<proteinExistence type="evidence at transcript level"/>